<dbReference type="GO" id="GO:0008270">
    <property type="term" value="F:zinc ion binding"/>
    <property type="evidence" value="ECO:0007669"/>
    <property type="project" value="InterPro"/>
</dbReference>
<dbReference type="Gene3D" id="4.10.240.10">
    <property type="entry name" value="Zn(2)-C6 fungal-type DNA-binding domain"/>
    <property type="match status" value="1"/>
</dbReference>
<proteinExistence type="predicted"/>
<dbReference type="AlphaFoldDB" id="A0A8E2EM61"/>
<dbReference type="Pfam" id="PF11951">
    <property type="entry name" value="Fungal_trans_2"/>
    <property type="match status" value="1"/>
</dbReference>
<dbReference type="SMART" id="SM00066">
    <property type="entry name" value="GAL4"/>
    <property type="match status" value="1"/>
</dbReference>
<dbReference type="PANTHER" id="PTHR38791:SF1">
    <property type="entry name" value="TRANSCRIPTION FACTOR, PUTATIVE-RELATED"/>
    <property type="match status" value="1"/>
</dbReference>
<dbReference type="EMBL" id="KV751168">
    <property type="protein sequence ID" value="OCL01225.1"/>
    <property type="molecule type" value="Genomic_DNA"/>
</dbReference>
<accession>A0A8E2EM61</accession>
<name>A0A8E2EM61_9PEZI</name>
<evidence type="ECO:0000256" key="1">
    <source>
        <dbReference type="ARBA" id="ARBA00023242"/>
    </source>
</evidence>
<dbReference type="InterPro" id="IPR001138">
    <property type="entry name" value="Zn2Cys6_DnaBD"/>
</dbReference>
<dbReference type="PROSITE" id="PS50048">
    <property type="entry name" value="ZN2_CY6_FUNGAL_2"/>
    <property type="match status" value="1"/>
</dbReference>
<keyword evidence="4" id="KW-1185">Reference proteome</keyword>
<keyword evidence="1" id="KW-0539">Nucleus</keyword>
<feature type="domain" description="Zn(2)-C6 fungal-type" evidence="2">
    <location>
        <begin position="10"/>
        <end position="39"/>
    </location>
</feature>
<evidence type="ECO:0000313" key="3">
    <source>
        <dbReference type="EMBL" id="OCL01225.1"/>
    </source>
</evidence>
<evidence type="ECO:0000259" key="2">
    <source>
        <dbReference type="PROSITE" id="PS50048"/>
    </source>
</evidence>
<dbReference type="InterPro" id="IPR021858">
    <property type="entry name" value="Fun_TF"/>
</dbReference>
<protein>
    <recommendedName>
        <fullName evidence="2">Zn(2)-C6 fungal-type domain-containing protein</fullName>
    </recommendedName>
</protein>
<evidence type="ECO:0000313" key="4">
    <source>
        <dbReference type="Proteomes" id="UP000250140"/>
    </source>
</evidence>
<dbReference type="InterPro" id="IPR036864">
    <property type="entry name" value="Zn2-C6_fun-type_DNA-bd_sf"/>
</dbReference>
<dbReference type="GO" id="GO:0000981">
    <property type="term" value="F:DNA-binding transcription factor activity, RNA polymerase II-specific"/>
    <property type="evidence" value="ECO:0007669"/>
    <property type="project" value="InterPro"/>
</dbReference>
<dbReference type="SUPFAM" id="SSF57701">
    <property type="entry name" value="Zn2/Cys6 DNA-binding domain"/>
    <property type="match status" value="1"/>
</dbReference>
<dbReference type="Pfam" id="PF00172">
    <property type="entry name" value="Zn_clus"/>
    <property type="match status" value="1"/>
</dbReference>
<dbReference type="Proteomes" id="UP000250140">
    <property type="component" value="Unassembled WGS sequence"/>
</dbReference>
<gene>
    <name evidence="3" type="ORF">AOQ84DRAFT_329320</name>
</gene>
<dbReference type="PANTHER" id="PTHR38791">
    <property type="entry name" value="ZN(II)2CYS6 TRANSCRIPTION FACTOR (EUROFUNG)-RELATED-RELATED"/>
    <property type="match status" value="1"/>
</dbReference>
<organism evidence="3 4">
    <name type="scientific">Glonium stellatum</name>
    <dbReference type="NCBI Taxonomy" id="574774"/>
    <lineage>
        <taxon>Eukaryota</taxon>
        <taxon>Fungi</taxon>
        <taxon>Dikarya</taxon>
        <taxon>Ascomycota</taxon>
        <taxon>Pezizomycotina</taxon>
        <taxon>Dothideomycetes</taxon>
        <taxon>Pleosporomycetidae</taxon>
        <taxon>Gloniales</taxon>
        <taxon>Gloniaceae</taxon>
        <taxon>Glonium</taxon>
    </lineage>
</organism>
<dbReference type="OrthoDB" id="5429770at2759"/>
<dbReference type="InterPro" id="IPR053175">
    <property type="entry name" value="DHMBA_Reg_Transcription_Factor"/>
</dbReference>
<dbReference type="PROSITE" id="PS00463">
    <property type="entry name" value="ZN2_CY6_FUNGAL_1"/>
    <property type="match status" value="1"/>
</dbReference>
<reference evidence="3 4" key="1">
    <citation type="journal article" date="2016" name="Nat. Commun.">
        <title>Ectomycorrhizal ecology is imprinted in the genome of the dominant symbiotic fungus Cenococcum geophilum.</title>
        <authorList>
            <consortium name="DOE Joint Genome Institute"/>
            <person name="Peter M."/>
            <person name="Kohler A."/>
            <person name="Ohm R.A."/>
            <person name="Kuo A."/>
            <person name="Krutzmann J."/>
            <person name="Morin E."/>
            <person name="Arend M."/>
            <person name="Barry K.W."/>
            <person name="Binder M."/>
            <person name="Choi C."/>
            <person name="Clum A."/>
            <person name="Copeland A."/>
            <person name="Grisel N."/>
            <person name="Haridas S."/>
            <person name="Kipfer T."/>
            <person name="LaButti K."/>
            <person name="Lindquist E."/>
            <person name="Lipzen A."/>
            <person name="Maire R."/>
            <person name="Meier B."/>
            <person name="Mihaltcheva S."/>
            <person name="Molinier V."/>
            <person name="Murat C."/>
            <person name="Poggeler S."/>
            <person name="Quandt C.A."/>
            <person name="Sperisen C."/>
            <person name="Tritt A."/>
            <person name="Tisserant E."/>
            <person name="Crous P.W."/>
            <person name="Henrissat B."/>
            <person name="Nehls U."/>
            <person name="Egli S."/>
            <person name="Spatafora J.W."/>
            <person name="Grigoriev I.V."/>
            <person name="Martin F.M."/>
        </authorList>
    </citation>
    <scope>NUCLEOTIDE SEQUENCE [LARGE SCALE GENOMIC DNA]</scope>
    <source>
        <strain evidence="3 4">CBS 207.34</strain>
    </source>
</reference>
<sequence length="493" mass="55476">MVFCGKPSKACQRCRDRRLRCDLRSDSCGQCIRAGVACTGYRDTLQLRVRDESQAVQKKALLGKGVYSEPRSLTLSLESQARDVFFIYHVTEFSKTWDFLRPYYNPAGSPEHLTLSIDAVSLAYFSHQVCSDAALATARKKYILALNMTKKALQSPEVAVKDSTLLVSLLLDLFEKVINDKSRHSEAWKSHMKGALALIKLRGLRQCQGLSTLRLLARFSTNFLISCVATETRVPNEVNALRAYIGEHLEVEGPKWLLSDLMVDFANLRGDIRNGQLSPYNRTKMSVELDAKFQELTFSIPSWQYKTTTVDYDSKMIYGHHFDSYANRHVTQTWNVCRIARILLNEYILECCSEPGANAMTNAFALMRTAKDNIETLARDICASVPQYVDCFGAAQNKLPISEPTNNIFRGTEHLHSPSQNLDCYTLIFPLYVAGRSSSSPSTLKPWAIEQLCHIGSHFGIRNAELVRQELGKETNISPWAVYAMLGGYAFAT</sequence>